<name>A0A0C2MRD0_THEKT</name>
<dbReference type="InterPro" id="IPR011990">
    <property type="entry name" value="TPR-like_helical_dom_sf"/>
</dbReference>
<dbReference type="EMBL" id="JWZT01002273">
    <property type="protein sequence ID" value="KII69801.1"/>
    <property type="molecule type" value="Genomic_DNA"/>
</dbReference>
<comment type="caution">
    <text evidence="1">The sequence shown here is derived from an EMBL/GenBank/DDBJ whole genome shotgun (WGS) entry which is preliminary data.</text>
</comment>
<evidence type="ECO:0000313" key="1">
    <source>
        <dbReference type="EMBL" id="KII69801.1"/>
    </source>
</evidence>
<dbReference type="Proteomes" id="UP000031668">
    <property type="component" value="Unassembled WGS sequence"/>
</dbReference>
<gene>
    <name evidence="1" type="ORF">RF11_05904</name>
</gene>
<organism evidence="1 2">
    <name type="scientific">Thelohanellus kitauei</name>
    <name type="common">Myxosporean</name>
    <dbReference type="NCBI Taxonomy" id="669202"/>
    <lineage>
        <taxon>Eukaryota</taxon>
        <taxon>Metazoa</taxon>
        <taxon>Cnidaria</taxon>
        <taxon>Myxozoa</taxon>
        <taxon>Myxosporea</taxon>
        <taxon>Bivalvulida</taxon>
        <taxon>Platysporina</taxon>
        <taxon>Myxobolidae</taxon>
        <taxon>Thelohanellus</taxon>
    </lineage>
</organism>
<evidence type="ECO:0000313" key="2">
    <source>
        <dbReference type="Proteomes" id="UP000031668"/>
    </source>
</evidence>
<reference evidence="1 2" key="1">
    <citation type="journal article" date="2014" name="Genome Biol. Evol.">
        <title>The genome of the myxosporean Thelohanellus kitauei shows adaptations to nutrient acquisition within its fish host.</title>
        <authorList>
            <person name="Yang Y."/>
            <person name="Xiong J."/>
            <person name="Zhou Z."/>
            <person name="Huo F."/>
            <person name="Miao W."/>
            <person name="Ran C."/>
            <person name="Liu Y."/>
            <person name="Zhang J."/>
            <person name="Feng J."/>
            <person name="Wang M."/>
            <person name="Wang M."/>
            <person name="Wang L."/>
            <person name="Yao B."/>
        </authorList>
    </citation>
    <scope>NUCLEOTIDE SEQUENCE [LARGE SCALE GENOMIC DNA]</scope>
    <source>
        <strain evidence="1">Wuqing</strain>
    </source>
</reference>
<dbReference type="Pfam" id="PF14938">
    <property type="entry name" value="SNAP"/>
    <property type="match status" value="1"/>
</dbReference>
<dbReference type="AlphaFoldDB" id="A0A0C2MRD0"/>
<dbReference type="SUPFAM" id="SSF48452">
    <property type="entry name" value="TPR-like"/>
    <property type="match status" value="1"/>
</dbReference>
<protein>
    <submittedName>
        <fullName evidence="1">Uncharacterized protein</fullName>
    </submittedName>
</protein>
<proteinExistence type="predicted"/>
<keyword evidence="2" id="KW-1185">Reference proteome</keyword>
<accession>A0A0C2MRD0</accession>
<dbReference type="Gene3D" id="1.25.40.10">
    <property type="entry name" value="Tetratricopeptide repeat domain"/>
    <property type="match status" value="1"/>
</dbReference>
<sequence>MSREQMSTRNEMEDVVTDKEAGLKRLPDAGKLYSEAARLQEINLRLYKESLNNYEKAARCYRKANYRKAAIDCYRKIIDVLLKDNKIDRAIQRCFKYGYKCKELFCNMEKMEEFYKRGKELRLRHKISHTCSITTFDEYKYQYNLPKAKEDYERV</sequence>